<dbReference type="GO" id="GO:0046872">
    <property type="term" value="F:metal ion binding"/>
    <property type="evidence" value="ECO:0007669"/>
    <property type="project" value="UniProtKB-KW"/>
</dbReference>
<dbReference type="Pfam" id="PF00867">
    <property type="entry name" value="XPG_I"/>
    <property type="match status" value="1"/>
</dbReference>
<dbReference type="InterPro" id="IPR029060">
    <property type="entry name" value="PIN-like_dom_sf"/>
</dbReference>
<dbReference type="InterPro" id="IPR008918">
    <property type="entry name" value="HhH2"/>
</dbReference>
<dbReference type="SUPFAM" id="SSF47807">
    <property type="entry name" value="5' to 3' exonuclease, C-terminal subdomain"/>
    <property type="match status" value="1"/>
</dbReference>
<keyword evidence="9" id="KW-0460">Magnesium</keyword>
<dbReference type="Gene3D" id="3.40.50.1010">
    <property type="entry name" value="5'-nuclease"/>
    <property type="match status" value="1"/>
</dbReference>
<dbReference type="InterPro" id="IPR006084">
    <property type="entry name" value="XPG/Rad2"/>
</dbReference>
<feature type="compositionally biased region" description="Basic residues" evidence="14">
    <location>
        <begin position="779"/>
        <end position="789"/>
    </location>
</feature>
<dbReference type="SUPFAM" id="SSF88723">
    <property type="entry name" value="PIN domain-like"/>
    <property type="match status" value="1"/>
</dbReference>
<proteinExistence type="inferred from homology"/>
<evidence type="ECO:0000256" key="13">
    <source>
        <dbReference type="ARBA" id="ARBA00023242"/>
    </source>
</evidence>
<evidence type="ECO:0000256" key="9">
    <source>
        <dbReference type="ARBA" id="ARBA00022842"/>
    </source>
</evidence>
<evidence type="ECO:0000256" key="11">
    <source>
        <dbReference type="ARBA" id="ARBA00023125"/>
    </source>
</evidence>
<dbReference type="InterPro" id="IPR006086">
    <property type="entry name" value="XPG-I_dom"/>
</dbReference>
<keyword evidence="12" id="KW-0234">DNA repair</keyword>
<dbReference type="SMART" id="SM00484">
    <property type="entry name" value="XPGI"/>
    <property type="match status" value="1"/>
</dbReference>
<sequence length="943" mass="103394">MSPGKRHLSEFKGQTIAVDAYVWLHKGVYACATELAIGKPTHKYVDYAMHRVRLLRHYGVEPYVVFDGGPLPAKRGTESERKKRRDENLARGKALVAQGRHSQARDCFIKCIDVTPEMAYQLIKALRPENVQYIVAPYEADAQLAYLERKGLVSAILTEDSDLLVFGCKNVLFKLDHVANTVCHISRTDFGSVTSTAMDSSSINLHGWNDTQFRAMAILSGCDYLPSIPGIGLKTANNLMRKWKTAEAVIRAVTLEGKKNVPNGYLQQYNLADRCFRFQRVYDPLEGNLVHLHDVAGEWDEESDIYVGEDVAPPLAKGIATGEVDPVTRLPMKDINPSFKPRTFIKFTKPPTVLHSSDQKGKGKEKTGGLLNFFGPASSIVRDKARTSKVDARPVLTGTSSGKRSLVDIMDQDLANRNQRHTKQSLSVVQSRFFSTSTPALSSPGNKENMRGRIDDDEVEILSDISLKANVSPTQDLDFDFPEDAVQQEDGYLSPLSSYSPQIDDVSSPHVRIFTPLKKKKRKGSPRGSGSQAFEGAQSGDEDDIDADSVSSPISTNKKKRRGSYSPTAIKHASYDSLHLRTPTRSFSTGNILVADTPAREHQNLRVGNSFLGGASNNIYRGPDLRSCLGWGDEEEIATESSISRSKTGELASGSGGEADLGLGLISGSVSPQSPLPQTPADGTAISATIITAVGGASGKWKAREERDVIDVDALDMEAEFDTEFEIEDPEDRAAKIQDETVKSVARGWRMKWAMMQVEEDDSSSSSASMTSKAVEFKTKKRQREKKWRQSAPMGPLTNKLRRNEINVTPLGKHSLAHTGTNRSLQQRTLPWSAPPKRGPSLRYSDASASESRNGKGGGVRRQQLEQSSSLVFLTQNDTSVPSSKGKTTTTEGVGLKSKFRNKSCLDAEDVGGSSDIEEISEETWLSLNRFRCGVAPKATAKA</sequence>
<evidence type="ECO:0008006" key="19">
    <source>
        <dbReference type="Google" id="ProtNLM"/>
    </source>
</evidence>
<feature type="domain" description="XPG-I" evidence="15">
    <location>
        <begin position="127"/>
        <end position="196"/>
    </location>
</feature>
<feature type="region of interest" description="Disordered" evidence="14">
    <location>
        <begin position="637"/>
        <end position="656"/>
    </location>
</feature>
<evidence type="ECO:0000256" key="14">
    <source>
        <dbReference type="SAM" id="MobiDB-lite"/>
    </source>
</evidence>
<evidence type="ECO:0000313" key="18">
    <source>
        <dbReference type="Proteomes" id="UP000629468"/>
    </source>
</evidence>
<evidence type="ECO:0000256" key="7">
    <source>
        <dbReference type="ARBA" id="ARBA00022801"/>
    </source>
</evidence>
<dbReference type="InterPro" id="IPR006085">
    <property type="entry name" value="XPG_DNA_repair_N"/>
</dbReference>
<feature type="region of interest" description="Disordered" evidence="14">
    <location>
        <begin position="761"/>
        <end position="892"/>
    </location>
</feature>
<feature type="domain" description="XPG N-terminal" evidence="16">
    <location>
        <begin position="1"/>
        <end position="88"/>
    </location>
</feature>
<keyword evidence="7" id="KW-0378">Hydrolase</keyword>
<evidence type="ECO:0000256" key="3">
    <source>
        <dbReference type="ARBA" id="ARBA00010563"/>
    </source>
</evidence>
<dbReference type="Pfam" id="PF00752">
    <property type="entry name" value="XPG_N"/>
    <property type="match status" value="1"/>
</dbReference>
<evidence type="ECO:0000256" key="4">
    <source>
        <dbReference type="ARBA" id="ARBA00022722"/>
    </source>
</evidence>
<keyword evidence="10" id="KW-0267">Excision nuclease</keyword>
<feature type="compositionally biased region" description="Polar residues" evidence="14">
    <location>
        <begin position="818"/>
        <end position="830"/>
    </location>
</feature>
<protein>
    <recommendedName>
        <fullName evidence="19">Exonuclease 1</fullName>
    </recommendedName>
</protein>
<organism evidence="17 18">
    <name type="scientific">Agaricus bisporus var. burnettii</name>
    <dbReference type="NCBI Taxonomy" id="192524"/>
    <lineage>
        <taxon>Eukaryota</taxon>
        <taxon>Fungi</taxon>
        <taxon>Dikarya</taxon>
        <taxon>Basidiomycota</taxon>
        <taxon>Agaricomycotina</taxon>
        <taxon>Agaricomycetes</taxon>
        <taxon>Agaricomycetidae</taxon>
        <taxon>Agaricales</taxon>
        <taxon>Agaricineae</taxon>
        <taxon>Agaricaceae</taxon>
        <taxon>Agaricus</taxon>
    </lineage>
</organism>
<dbReference type="Gene3D" id="1.10.150.20">
    <property type="entry name" value="5' to 3' exonuclease, C-terminal subdomain"/>
    <property type="match status" value="1"/>
</dbReference>
<dbReference type="CDD" id="cd09908">
    <property type="entry name" value="H3TH_EXO1"/>
    <property type="match status" value="1"/>
</dbReference>
<dbReference type="PRINTS" id="PR00853">
    <property type="entry name" value="XPGRADSUPER"/>
</dbReference>
<feature type="compositionally biased region" description="Polar residues" evidence="14">
    <location>
        <begin position="865"/>
        <end position="892"/>
    </location>
</feature>
<comment type="similarity">
    <text evidence="3">Belongs to the XPG/RAD2 endonuclease family. EXO1 subfamily.</text>
</comment>
<dbReference type="InterPro" id="IPR037315">
    <property type="entry name" value="EXO1_H3TH"/>
</dbReference>
<dbReference type="GO" id="GO:0003677">
    <property type="term" value="F:DNA binding"/>
    <property type="evidence" value="ECO:0007669"/>
    <property type="project" value="UniProtKB-KW"/>
</dbReference>
<evidence type="ECO:0000256" key="12">
    <source>
        <dbReference type="ARBA" id="ARBA00023204"/>
    </source>
</evidence>
<evidence type="ECO:0000256" key="2">
    <source>
        <dbReference type="ARBA" id="ARBA00004123"/>
    </source>
</evidence>
<dbReference type="GO" id="GO:0017108">
    <property type="term" value="F:5'-flap endonuclease activity"/>
    <property type="evidence" value="ECO:0007669"/>
    <property type="project" value="TreeGrafter"/>
</dbReference>
<feature type="region of interest" description="Disordered" evidence="14">
    <location>
        <begin position="493"/>
        <end position="567"/>
    </location>
</feature>
<feature type="region of interest" description="Disordered" evidence="14">
    <location>
        <begin position="663"/>
        <end position="682"/>
    </location>
</feature>
<dbReference type="PANTHER" id="PTHR11081:SF65">
    <property type="entry name" value="DNA DAMAGE-INDUCIBLE PROTEIN DIN7-RELATED"/>
    <property type="match status" value="1"/>
</dbReference>
<dbReference type="FunFam" id="1.10.150.20:FF:000011">
    <property type="entry name" value="exonuclease 1"/>
    <property type="match status" value="1"/>
</dbReference>
<evidence type="ECO:0000256" key="6">
    <source>
        <dbReference type="ARBA" id="ARBA00022763"/>
    </source>
</evidence>
<evidence type="ECO:0000256" key="1">
    <source>
        <dbReference type="ARBA" id="ARBA00001946"/>
    </source>
</evidence>
<evidence type="ECO:0000259" key="16">
    <source>
        <dbReference type="SMART" id="SM00485"/>
    </source>
</evidence>
<dbReference type="FunFam" id="3.40.50.1010:FF:000002">
    <property type="entry name" value="Exonuclease 1, putative"/>
    <property type="match status" value="1"/>
</dbReference>
<dbReference type="GO" id="GO:0035312">
    <property type="term" value="F:5'-3' DNA exonuclease activity"/>
    <property type="evidence" value="ECO:0007669"/>
    <property type="project" value="InterPro"/>
</dbReference>
<dbReference type="Proteomes" id="UP000629468">
    <property type="component" value="Unassembled WGS sequence"/>
</dbReference>
<dbReference type="CDD" id="cd09857">
    <property type="entry name" value="PIN_EXO1"/>
    <property type="match status" value="1"/>
</dbReference>
<comment type="caution">
    <text evidence="17">The sequence shown here is derived from an EMBL/GenBank/DDBJ whole genome shotgun (WGS) entry which is preliminary data.</text>
</comment>
<dbReference type="SMART" id="SM00485">
    <property type="entry name" value="XPGN"/>
    <property type="match status" value="1"/>
</dbReference>
<name>A0A8H7EYC8_AGABI</name>
<keyword evidence="4" id="KW-0540">Nuclease</keyword>
<dbReference type="InterPro" id="IPR036279">
    <property type="entry name" value="5-3_exonuclease_C_sf"/>
</dbReference>
<dbReference type="PANTHER" id="PTHR11081">
    <property type="entry name" value="FLAP ENDONUCLEASE FAMILY MEMBER"/>
    <property type="match status" value="1"/>
</dbReference>
<keyword evidence="6" id="KW-0227">DNA damage</keyword>
<gene>
    <name evidence="17" type="ORF">Agabi119p4_8023</name>
</gene>
<dbReference type="GO" id="GO:0005634">
    <property type="term" value="C:nucleus"/>
    <property type="evidence" value="ECO:0007669"/>
    <property type="project" value="UniProtKB-SubCell"/>
</dbReference>
<evidence type="ECO:0000256" key="8">
    <source>
        <dbReference type="ARBA" id="ARBA00022839"/>
    </source>
</evidence>
<keyword evidence="13" id="KW-0539">Nucleus</keyword>
<reference evidence="17 18" key="1">
    <citation type="journal article" name="Sci. Rep.">
        <title>Telomere-to-telomere assembled and centromere annotated genomes of the two main subspecies of the button mushroom Agaricus bisporus reveal especially polymorphic chromosome ends.</title>
        <authorList>
            <person name="Sonnenberg A.S.M."/>
            <person name="Sedaghat-Telgerd N."/>
            <person name="Lavrijssen B."/>
            <person name="Ohm R.A."/>
            <person name="Hendrickx P.M."/>
            <person name="Scholtmeijer K."/>
            <person name="Baars J.J.P."/>
            <person name="van Peer A."/>
        </authorList>
    </citation>
    <scope>NUCLEOTIDE SEQUENCE [LARGE SCALE GENOMIC DNA]</scope>
    <source>
        <strain evidence="17 18">H119_p4</strain>
    </source>
</reference>
<dbReference type="EMBL" id="JABXXO010000011">
    <property type="protein sequence ID" value="KAF7763486.1"/>
    <property type="molecule type" value="Genomic_DNA"/>
</dbReference>
<keyword evidence="8" id="KW-0269">Exonuclease</keyword>
<evidence type="ECO:0000256" key="10">
    <source>
        <dbReference type="ARBA" id="ARBA00022881"/>
    </source>
</evidence>
<dbReference type="SMART" id="SM00279">
    <property type="entry name" value="HhH2"/>
    <property type="match status" value="1"/>
</dbReference>
<keyword evidence="5" id="KW-0479">Metal-binding</keyword>
<evidence type="ECO:0000259" key="15">
    <source>
        <dbReference type="SMART" id="SM00484"/>
    </source>
</evidence>
<comment type="subcellular location">
    <subcellularLocation>
        <location evidence="2">Nucleus</location>
    </subcellularLocation>
</comment>
<keyword evidence="11" id="KW-0238">DNA-binding</keyword>
<evidence type="ECO:0000256" key="5">
    <source>
        <dbReference type="ARBA" id="ARBA00022723"/>
    </source>
</evidence>
<comment type="cofactor">
    <cofactor evidence="1">
        <name>Mg(2+)</name>
        <dbReference type="ChEBI" id="CHEBI:18420"/>
    </cofactor>
</comment>
<evidence type="ECO:0000313" key="17">
    <source>
        <dbReference type="EMBL" id="KAF7763486.1"/>
    </source>
</evidence>
<dbReference type="AlphaFoldDB" id="A0A8H7EYC8"/>
<dbReference type="InterPro" id="IPR044752">
    <property type="entry name" value="PIN-like_EXO1"/>
</dbReference>
<accession>A0A8H7EYC8</accession>
<dbReference type="GO" id="GO:0006281">
    <property type="term" value="P:DNA repair"/>
    <property type="evidence" value="ECO:0007669"/>
    <property type="project" value="UniProtKB-KW"/>
</dbReference>